<protein>
    <submittedName>
        <fullName evidence="2">tRNA 5-methylaminomethyl-2-thiouridine synthase</fullName>
    </submittedName>
</protein>
<dbReference type="AlphaFoldDB" id="A0A0K2BLG5"/>
<name>A0A0K2BLG5_9GAMM</name>
<dbReference type="NCBIfam" id="NF001238">
    <property type="entry name" value="PRK00211.1"/>
    <property type="match status" value="1"/>
</dbReference>
<sequence length="120" mass="13379">MKKSIAFLFTNGPHNEAAGREGLDALLAISAICENIGVFFVSDGIFLLLPDQKPEQIMAKNFINAFGIIPLYNITSLYLCADSAIERGFNVHTSWLLNINFIPANFLNKTISLYNHIIKF</sequence>
<organism evidence="2 3">
    <name type="scientific">Candidatus Palibaumannia cicadellinicola</name>
    <dbReference type="NCBI Taxonomy" id="186490"/>
    <lineage>
        <taxon>Bacteria</taxon>
        <taxon>Pseudomonadati</taxon>
        <taxon>Pseudomonadota</taxon>
        <taxon>Gammaproteobacteria</taxon>
        <taxon>Candidatus Palibaumannia</taxon>
    </lineage>
</organism>
<dbReference type="NCBIfam" id="TIGR03010">
    <property type="entry name" value="sulf_tusC_dsrF"/>
    <property type="match status" value="1"/>
</dbReference>
<proteinExistence type="inferred from homology"/>
<evidence type="ECO:0000313" key="3">
    <source>
        <dbReference type="Proteomes" id="UP000056466"/>
    </source>
</evidence>
<evidence type="ECO:0000256" key="1">
    <source>
        <dbReference type="ARBA" id="ARBA00005996"/>
    </source>
</evidence>
<dbReference type="EMBL" id="CP011787">
    <property type="protein sequence ID" value="AKZ66022.1"/>
    <property type="molecule type" value="Genomic_DNA"/>
</dbReference>
<dbReference type="PANTHER" id="PTHR38780:SF1">
    <property type="entry name" value="PROTEIN TUSC"/>
    <property type="match status" value="1"/>
</dbReference>
<dbReference type="Gene3D" id="3.40.1260.10">
    <property type="entry name" value="DsrEFH-like"/>
    <property type="match status" value="1"/>
</dbReference>
<dbReference type="InterPro" id="IPR027396">
    <property type="entry name" value="DsrEFH-like"/>
</dbReference>
<dbReference type="KEGG" id="bcig:AB162_436"/>
<gene>
    <name evidence="2" type="primary">tusC</name>
    <name evidence="2" type="ORF">AB162_436</name>
</gene>
<keyword evidence="3" id="KW-1185">Reference proteome</keyword>
<evidence type="ECO:0000313" key="2">
    <source>
        <dbReference type="EMBL" id="AKZ66022.1"/>
    </source>
</evidence>
<dbReference type="Pfam" id="PF02635">
    <property type="entry name" value="DsrE"/>
    <property type="match status" value="1"/>
</dbReference>
<accession>A0A0K2BLG5</accession>
<reference evidence="2 3" key="1">
    <citation type="submission" date="2015-06" db="EMBL/GenBank/DDBJ databases">
        <title>Lineage-specific patterns of genome deterioration in obligate symbionts.</title>
        <authorList>
            <person name="Bennett G.M."/>
            <person name="McCutcheon J.P."/>
            <person name="McDonald B.R."/>
            <person name="Moran N.A."/>
        </authorList>
    </citation>
    <scope>NUCLEOTIDE SEQUENCE [LARGE SCALE GENOMIC DNA]</scope>
    <source>
        <strain evidence="2 3">B-GSS</strain>
    </source>
</reference>
<comment type="similarity">
    <text evidence="1">Belongs to the DsrF/TusC family.</text>
</comment>
<dbReference type="RefSeq" id="WP_053097077.1">
    <property type="nucleotide sequence ID" value="NZ_CP011787.1"/>
</dbReference>
<dbReference type="InterPro" id="IPR017462">
    <property type="entry name" value="Sulphur_relay_TusC/DsrF"/>
</dbReference>
<dbReference type="OrthoDB" id="9789418at2"/>
<dbReference type="PANTHER" id="PTHR38780">
    <property type="entry name" value="PROTEIN TUSC"/>
    <property type="match status" value="1"/>
</dbReference>
<dbReference type="Proteomes" id="UP000056466">
    <property type="component" value="Chromosome"/>
</dbReference>
<dbReference type="PATRIC" id="fig|186490.8.peg.410"/>
<dbReference type="InterPro" id="IPR003787">
    <property type="entry name" value="Sulphur_relay_DsrE/F-like"/>
</dbReference>
<dbReference type="SUPFAM" id="SSF75169">
    <property type="entry name" value="DsrEFH-like"/>
    <property type="match status" value="1"/>
</dbReference>